<feature type="non-terminal residue" evidence="2">
    <location>
        <position position="126"/>
    </location>
</feature>
<feature type="transmembrane region" description="Helical" evidence="1">
    <location>
        <begin position="103"/>
        <end position="124"/>
    </location>
</feature>
<keyword evidence="1" id="KW-0472">Membrane</keyword>
<keyword evidence="1" id="KW-0812">Transmembrane</keyword>
<comment type="caution">
    <text evidence="2">The sequence shown here is derived from an EMBL/GenBank/DDBJ whole genome shotgun (WGS) entry which is preliminary data.</text>
</comment>
<proteinExistence type="predicted"/>
<accession>X1JD07</accession>
<keyword evidence="1" id="KW-1133">Transmembrane helix</keyword>
<evidence type="ECO:0000256" key="1">
    <source>
        <dbReference type="SAM" id="Phobius"/>
    </source>
</evidence>
<organism evidence="2">
    <name type="scientific">marine sediment metagenome</name>
    <dbReference type="NCBI Taxonomy" id="412755"/>
    <lineage>
        <taxon>unclassified sequences</taxon>
        <taxon>metagenomes</taxon>
        <taxon>ecological metagenomes</taxon>
    </lineage>
</organism>
<name>X1JD07_9ZZZZ</name>
<dbReference type="EMBL" id="BARU01046616">
    <property type="protein sequence ID" value="GAH91872.1"/>
    <property type="molecule type" value="Genomic_DNA"/>
</dbReference>
<feature type="transmembrane region" description="Helical" evidence="1">
    <location>
        <begin position="24"/>
        <end position="44"/>
    </location>
</feature>
<reference evidence="2" key="1">
    <citation type="journal article" date="2014" name="Front. Microbiol.">
        <title>High frequency of phylogenetically diverse reductive dehalogenase-homologous genes in deep subseafloor sedimentary metagenomes.</title>
        <authorList>
            <person name="Kawai M."/>
            <person name="Futagami T."/>
            <person name="Toyoda A."/>
            <person name="Takaki Y."/>
            <person name="Nishi S."/>
            <person name="Hori S."/>
            <person name="Arai W."/>
            <person name="Tsubouchi T."/>
            <person name="Morono Y."/>
            <person name="Uchiyama I."/>
            <person name="Ito T."/>
            <person name="Fujiyama A."/>
            <person name="Inagaki F."/>
            <person name="Takami H."/>
        </authorList>
    </citation>
    <scope>NUCLEOTIDE SEQUENCE</scope>
    <source>
        <strain evidence="2">Expedition CK06-06</strain>
    </source>
</reference>
<dbReference type="AlphaFoldDB" id="X1JD07"/>
<gene>
    <name evidence="2" type="ORF">S03H2_70233</name>
</gene>
<feature type="non-terminal residue" evidence="2">
    <location>
        <position position="1"/>
    </location>
</feature>
<evidence type="ECO:0000313" key="2">
    <source>
        <dbReference type="EMBL" id="GAH91872.1"/>
    </source>
</evidence>
<sequence length="126" mass="14751">GLLTLFTIISSERFGVNIGISEDIQVFILLVIPWLFFPLALLYLRHDLFIAALADCIEHRISPKINNLLKIKNSKHIKDLNIWELEPYIHNFRKSFLQKFLAAIRYVPLLMPSLISMAYSYTIIYR</sequence>
<protein>
    <submittedName>
        <fullName evidence="2">Uncharacterized protein</fullName>
    </submittedName>
</protein>